<keyword evidence="2" id="KW-0378">Hydrolase</keyword>
<dbReference type="Proteomes" id="UP000501534">
    <property type="component" value="Chromosome"/>
</dbReference>
<dbReference type="AlphaFoldDB" id="A0A6M4GTE0"/>
<dbReference type="Pfam" id="PF12705">
    <property type="entry name" value="PDDEXK_1"/>
    <property type="match status" value="1"/>
</dbReference>
<name>A0A6M4GTE0_9PROT</name>
<protein>
    <submittedName>
        <fullName evidence="2">ATP-dependent helicase/deoxyribonuclease subunit B</fullName>
        <ecNumber evidence="2">3.6.4.12</ecNumber>
    </submittedName>
</protein>
<keyword evidence="2" id="KW-0067">ATP-binding</keyword>
<dbReference type="EMBL" id="CP053069">
    <property type="protein sequence ID" value="QJR09764.1"/>
    <property type="molecule type" value="Genomic_DNA"/>
</dbReference>
<evidence type="ECO:0000259" key="1">
    <source>
        <dbReference type="Pfam" id="PF12705"/>
    </source>
</evidence>
<dbReference type="RefSeq" id="WP_171089744.1">
    <property type="nucleotide sequence ID" value="NZ_CP053069.1"/>
</dbReference>
<dbReference type="GO" id="GO:0016787">
    <property type="term" value="F:hydrolase activity"/>
    <property type="evidence" value="ECO:0007669"/>
    <property type="project" value="UniProtKB-KW"/>
</dbReference>
<organism evidence="2 3">
    <name type="scientific">Usitatibacter rugosus</name>
    <dbReference type="NCBI Taxonomy" id="2732067"/>
    <lineage>
        <taxon>Bacteria</taxon>
        <taxon>Pseudomonadati</taxon>
        <taxon>Pseudomonadota</taxon>
        <taxon>Betaproteobacteria</taxon>
        <taxon>Nitrosomonadales</taxon>
        <taxon>Usitatibacteraceae</taxon>
        <taxon>Usitatibacter</taxon>
    </lineage>
</organism>
<evidence type="ECO:0000313" key="3">
    <source>
        <dbReference type="Proteomes" id="UP000501534"/>
    </source>
</evidence>
<dbReference type="Gene3D" id="3.90.320.10">
    <property type="match status" value="1"/>
</dbReference>
<dbReference type="SUPFAM" id="SSF52540">
    <property type="entry name" value="P-loop containing nucleoside triphosphate hydrolases"/>
    <property type="match status" value="1"/>
</dbReference>
<dbReference type="EC" id="3.6.4.12" evidence="2"/>
<keyword evidence="2" id="KW-0347">Helicase</keyword>
<reference evidence="2 3" key="1">
    <citation type="submission" date="2020-04" db="EMBL/GenBank/DDBJ databases">
        <title>Usitatibacter rugosus gen. nov., sp. nov. and Usitatibacter palustris sp. nov., novel members of Usitatibacteraceae fam. nov. within the order Nitrosomonadales isolated from soil.</title>
        <authorList>
            <person name="Huber K.J."/>
            <person name="Neumann-Schaal M."/>
            <person name="Geppert A."/>
            <person name="Luckner M."/>
            <person name="Wanner G."/>
            <person name="Overmann J."/>
        </authorList>
    </citation>
    <scope>NUCLEOTIDE SEQUENCE [LARGE SCALE GENOMIC DNA]</scope>
    <source>
        <strain evidence="2 3">0125_3</strain>
    </source>
</reference>
<keyword evidence="2" id="KW-0547">Nucleotide-binding</keyword>
<dbReference type="InterPro" id="IPR027417">
    <property type="entry name" value="P-loop_NTPase"/>
</dbReference>
<dbReference type="InterPro" id="IPR011604">
    <property type="entry name" value="PDDEXK-like_dom_sf"/>
</dbReference>
<feature type="domain" description="PD-(D/E)XK endonuclease-like" evidence="1">
    <location>
        <begin position="631"/>
        <end position="901"/>
    </location>
</feature>
<dbReference type="InterPro" id="IPR019925">
    <property type="entry name" value="DNA_repair_protein_predicted"/>
</dbReference>
<sequence length="927" mass="101233">MPFPGIARAALLERLLRGHAERLTVLTPNRRLADWLVAQVDAIHVAAGQASWEAPDVLAFPDFVQRCYDEAAHADGGAELPVVLEDPASRLLWEEAIRASRWGRELVSIPSTAALAADAWALAHAWRIEGALGGEARGEDAEAFVEWAEEYVRRTARDGFAEAARLPARVAAHLGAIPLPHALVLYAFDLLTPQQRDFVDALERAGVTVHVSEEPTPPGDAVPARVEVQTPRDELEHAARWARARLEASKGARSPRIGIVIPDLAQRRREAARIFSRTFAPAGVAPGERRAPLFNLSLGEPLSQYPLVDAALALLELAAGPFDFDRASRLIRSPFLADAEGELGDRARLDAALRRMAPASLTLNRLRTAISQAVRREHAPECPRLLGLLDRVVDAARGPARAAPHDWAKRFSEILKAAGFPGERTLDSDEYQTLEKWRDALSGLAALGLVAGPWSGAEARSRLQRTCAETLFQPRSGAAPVQVLGLLESAGLDFDHLWICGLTEDKWPLSARPHPLIAPSLQRKAGIPQASPEQALEIDRRITAGWKLAAREVVFSTARADGDRELLPSPLIAVLDATDVAKLGIPKYAQLRTALFKAGGRKAMSYPHDDNGPGVASPAVKGGSRILVDQAACPFRSFAHFRLDAHELERPEHGLGPLERGTLLHEMMGRIWEVLKDQATLRASGAEALQSLALEAASHAIKQVALDRPGRLDGKFAELEQKRLAQVAIEWLELESLRTTPFTVTLREKEMKLDAGPLQLDGRIDRVDRLETGGISVFDYKSGRVSIASWLGEPPDDAQLPLYALTLGVDDVRAVAFARLKTGDRGFAGLSKDADTGIDGVKVPQQHAIAKKYADDWRGLFRFWGEQVTALGENFAAGDARVDPKQLLRTCERCDLKSLCRVHERLGALDEGEEFAESSREDDEEAE</sequence>
<dbReference type="KEGG" id="uru:DSM104443_00814"/>
<evidence type="ECO:0000313" key="2">
    <source>
        <dbReference type="EMBL" id="QJR09764.1"/>
    </source>
</evidence>
<gene>
    <name evidence="2" type="primary">addB</name>
    <name evidence="2" type="ORF">DSM104443_00814</name>
</gene>
<dbReference type="InterPro" id="IPR038726">
    <property type="entry name" value="PDDEXK_AddAB-type"/>
</dbReference>
<proteinExistence type="predicted"/>
<dbReference type="NCBIfam" id="TIGR03623">
    <property type="entry name" value="probable DNA repair protein"/>
    <property type="match status" value="1"/>
</dbReference>
<dbReference type="Gene3D" id="3.40.50.300">
    <property type="entry name" value="P-loop containing nucleotide triphosphate hydrolases"/>
    <property type="match status" value="1"/>
</dbReference>
<accession>A0A6M4GTE0</accession>
<keyword evidence="3" id="KW-1185">Reference proteome</keyword>
<dbReference type="GO" id="GO:0003678">
    <property type="term" value="F:DNA helicase activity"/>
    <property type="evidence" value="ECO:0007669"/>
    <property type="project" value="UniProtKB-EC"/>
</dbReference>